<dbReference type="Proteomes" id="UP001595616">
    <property type="component" value="Unassembled WGS sequence"/>
</dbReference>
<dbReference type="EMBL" id="JBHRYQ010000001">
    <property type="protein sequence ID" value="MFC3812788.1"/>
    <property type="molecule type" value="Genomic_DNA"/>
</dbReference>
<dbReference type="PANTHER" id="PTHR33993:SF14">
    <property type="entry name" value="GB|AAF24581.1"/>
    <property type="match status" value="1"/>
</dbReference>
<keyword evidence="2" id="KW-1185">Reference proteome</keyword>
<dbReference type="PANTHER" id="PTHR33993">
    <property type="entry name" value="GLYOXALASE-RELATED"/>
    <property type="match status" value="1"/>
</dbReference>
<accession>A0ABV7Z3N6</accession>
<comment type="caution">
    <text evidence="1">The sequence shown here is derived from an EMBL/GenBank/DDBJ whole genome shotgun (WGS) entry which is preliminary data.</text>
</comment>
<evidence type="ECO:0000313" key="2">
    <source>
        <dbReference type="Proteomes" id="UP001595616"/>
    </source>
</evidence>
<dbReference type="Gene3D" id="3.10.180.10">
    <property type="entry name" value="2,3-Dihydroxybiphenyl 1,2-Dioxygenase, domain 1"/>
    <property type="match status" value="1"/>
</dbReference>
<dbReference type="InterPro" id="IPR052164">
    <property type="entry name" value="Anthracycline_SecMetBiosynth"/>
</dbReference>
<name>A0ABV7Z3N6_9BACT</name>
<proteinExistence type="predicted"/>
<gene>
    <name evidence="1" type="ORF">ACFOOI_19145</name>
</gene>
<evidence type="ECO:0008006" key="3">
    <source>
        <dbReference type="Google" id="ProtNLM"/>
    </source>
</evidence>
<sequence length="121" mass="13266">MQPKGKVLWTDLTVENAREVTEFYGAVVGWTFSEQPVADYVDFNVHNGDEVIAGICHKKGTNANFPSQWLNYVIVPDMTESIKNVLALNGKVLDGPKPMGKDLIAVIQDPAGACMAIMQEN</sequence>
<dbReference type="RefSeq" id="WP_379839691.1">
    <property type="nucleotide sequence ID" value="NZ_JBHRYQ010000001.1"/>
</dbReference>
<protein>
    <recommendedName>
        <fullName evidence="3">Glyoxalase</fullName>
    </recommendedName>
</protein>
<reference evidence="2" key="1">
    <citation type="journal article" date="2019" name="Int. J. Syst. Evol. Microbiol.">
        <title>The Global Catalogue of Microorganisms (GCM) 10K type strain sequencing project: providing services to taxonomists for standard genome sequencing and annotation.</title>
        <authorList>
            <consortium name="The Broad Institute Genomics Platform"/>
            <consortium name="The Broad Institute Genome Sequencing Center for Infectious Disease"/>
            <person name="Wu L."/>
            <person name="Ma J."/>
        </authorList>
    </citation>
    <scope>NUCLEOTIDE SEQUENCE [LARGE SCALE GENOMIC DNA]</scope>
    <source>
        <strain evidence="2">CECT 7956</strain>
    </source>
</reference>
<evidence type="ECO:0000313" key="1">
    <source>
        <dbReference type="EMBL" id="MFC3812788.1"/>
    </source>
</evidence>
<dbReference type="InterPro" id="IPR029068">
    <property type="entry name" value="Glyas_Bleomycin-R_OHBP_Dase"/>
</dbReference>
<organism evidence="1 2">
    <name type="scientific">Lacihabitans lacunae</name>
    <dbReference type="NCBI Taxonomy" id="1028214"/>
    <lineage>
        <taxon>Bacteria</taxon>
        <taxon>Pseudomonadati</taxon>
        <taxon>Bacteroidota</taxon>
        <taxon>Cytophagia</taxon>
        <taxon>Cytophagales</taxon>
        <taxon>Leadbetterellaceae</taxon>
        <taxon>Lacihabitans</taxon>
    </lineage>
</organism>
<dbReference type="SUPFAM" id="SSF54593">
    <property type="entry name" value="Glyoxalase/Bleomycin resistance protein/Dihydroxybiphenyl dioxygenase"/>
    <property type="match status" value="1"/>
</dbReference>